<evidence type="ECO:0000313" key="2">
    <source>
        <dbReference type="EMBL" id="MDN5216641.1"/>
    </source>
</evidence>
<dbReference type="EMBL" id="JAUJEB010000010">
    <property type="protein sequence ID" value="MDN5216641.1"/>
    <property type="molecule type" value="Genomic_DNA"/>
</dbReference>
<accession>A0ABT8LHX9</accession>
<feature type="domain" description="Peptidase C39" evidence="1">
    <location>
        <begin position="9"/>
        <end position="130"/>
    </location>
</feature>
<evidence type="ECO:0000313" key="3">
    <source>
        <dbReference type="Proteomes" id="UP001172083"/>
    </source>
</evidence>
<gene>
    <name evidence="2" type="ORF">QQ020_31520</name>
</gene>
<dbReference type="InterPro" id="IPR005074">
    <property type="entry name" value="Peptidase_C39"/>
</dbReference>
<evidence type="ECO:0000259" key="1">
    <source>
        <dbReference type="PROSITE" id="PS50990"/>
    </source>
</evidence>
<dbReference type="Proteomes" id="UP001172083">
    <property type="component" value="Unassembled WGS sequence"/>
</dbReference>
<sequence length="157" mass="17968">MKKFLHFSQHDRLDCGPACLKMISRFYGQDYSYTFLKKMCRMGEGGTTLSGLQTAADAIGLQAFSTRLTMEILERERPVPLMAHWHGRHYVVVYNIKGGRIFVADPAKETNVVYTKSEFEKGWICLNELGTEYGIVTLFSPTPEFYASQRSTADHRR</sequence>
<keyword evidence="3" id="KW-1185">Reference proteome</keyword>
<proteinExistence type="predicted"/>
<organism evidence="2 3">
    <name type="scientific">Agaribacillus aureus</name>
    <dbReference type="NCBI Taxonomy" id="3051825"/>
    <lineage>
        <taxon>Bacteria</taxon>
        <taxon>Pseudomonadati</taxon>
        <taxon>Bacteroidota</taxon>
        <taxon>Cytophagia</taxon>
        <taxon>Cytophagales</taxon>
        <taxon>Splendidivirgaceae</taxon>
        <taxon>Agaribacillus</taxon>
    </lineage>
</organism>
<dbReference type="Gene3D" id="3.90.70.10">
    <property type="entry name" value="Cysteine proteinases"/>
    <property type="match status" value="1"/>
</dbReference>
<dbReference type="RefSeq" id="WP_346761979.1">
    <property type="nucleotide sequence ID" value="NZ_JAUJEB010000010.1"/>
</dbReference>
<reference evidence="2" key="1">
    <citation type="submission" date="2023-06" db="EMBL/GenBank/DDBJ databases">
        <title>Genomic of Agaribacillus aureum.</title>
        <authorList>
            <person name="Wang G."/>
        </authorList>
    </citation>
    <scope>NUCLEOTIDE SEQUENCE</scope>
    <source>
        <strain evidence="2">BMA12</strain>
    </source>
</reference>
<protein>
    <submittedName>
        <fullName evidence="2">Cysteine peptidase family C39 domain-containing protein</fullName>
    </submittedName>
</protein>
<dbReference type="Pfam" id="PF03412">
    <property type="entry name" value="Peptidase_C39"/>
    <property type="match status" value="1"/>
</dbReference>
<dbReference type="PROSITE" id="PS50990">
    <property type="entry name" value="PEPTIDASE_C39"/>
    <property type="match status" value="1"/>
</dbReference>
<name>A0ABT8LHX9_9BACT</name>
<comment type="caution">
    <text evidence="2">The sequence shown here is derived from an EMBL/GenBank/DDBJ whole genome shotgun (WGS) entry which is preliminary data.</text>
</comment>